<dbReference type="Pfam" id="PF00085">
    <property type="entry name" value="Thioredoxin"/>
    <property type="match status" value="1"/>
</dbReference>
<keyword evidence="4" id="KW-1185">Reference proteome</keyword>
<feature type="region of interest" description="Disordered" evidence="1">
    <location>
        <begin position="171"/>
        <end position="190"/>
    </location>
</feature>
<evidence type="ECO:0000259" key="2">
    <source>
        <dbReference type="Pfam" id="PF00085"/>
    </source>
</evidence>
<dbReference type="RefSeq" id="WP_123379526.1">
    <property type="nucleotide sequence ID" value="NZ_RJKN01000003.1"/>
</dbReference>
<dbReference type="SUPFAM" id="SSF52833">
    <property type="entry name" value="Thioredoxin-like"/>
    <property type="match status" value="1"/>
</dbReference>
<dbReference type="Gene3D" id="1.25.40.10">
    <property type="entry name" value="Tetratricopeptide repeat domain"/>
    <property type="match status" value="1"/>
</dbReference>
<dbReference type="OrthoDB" id="5181746at2"/>
<dbReference type="Gene3D" id="3.40.30.10">
    <property type="entry name" value="Glutaredoxin"/>
    <property type="match status" value="1"/>
</dbReference>
<comment type="caution">
    <text evidence="3">The sequence shown here is derived from an EMBL/GenBank/DDBJ whole genome shotgun (WGS) entry which is preliminary data.</text>
</comment>
<feature type="compositionally biased region" description="Low complexity" evidence="1">
    <location>
        <begin position="29"/>
        <end position="41"/>
    </location>
</feature>
<dbReference type="GO" id="GO:0006950">
    <property type="term" value="P:response to stress"/>
    <property type="evidence" value="ECO:0007669"/>
    <property type="project" value="UniProtKB-ARBA"/>
</dbReference>
<feature type="region of interest" description="Disordered" evidence="1">
    <location>
        <begin position="1"/>
        <end position="45"/>
    </location>
</feature>
<feature type="compositionally biased region" description="Low complexity" evidence="1">
    <location>
        <begin position="8"/>
        <end position="18"/>
    </location>
</feature>
<evidence type="ECO:0000313" key="3">
    <source>
        <dbReference type="EMBL" id="ROP43851.1"/>
    </source>
</evidence>
<feature type="domain" description="Thioredoxin" evidence="2">
    <location>
        <begin position="56"/>
        <end position="157"/>
    </location>
</feature>
<name>A0A3N1HMZ9_9ACTN</name>
<dbReference type="Proteomes" id="UP000276232">
    <property type="component" value="Unassembled WGS sequence"/>
</dbReference>
<evidence type="ECO:0000313" key="4">
    <source>
        <dbReference type="Proteomes" id="UP000276232"/>
    </source>
</evidence>
<evidence type="ECO:0000256" key="1">
    <source>
        <dbReference type="SAM" id="MobiDB-lite"/>
    </source>
</evidence>
<dbReference type="InterPro" id="IPR013766">
    <property type="entry name" value="Thioredoxin_domain"/>
</dbReference>
<protein>
    <submittedName>
        <fullName evidence="3">Putative thioredoxin</fullName>
    </submittedName>
</protein>
<reference evidence="3 4" key="1">
    <citation type="journal article" date="2015" name="Stand. Genomic Sci.">
        <title>Genomic Encyclopedia of Bacterial and Archaeal Type Strains, Phase III: the genomes of soil and plant-associated and newly described type strains.</title>
        <authorList>
            <person name="Whitman W.B."/>
            <person name="Woyke T."/>
            <person name="Klenk H.P."/>
            <person name="Zhou Y."/>
            <person name="Lilburn T.G."/>
            <person name="Beck B.J."/>
            <person name="De Vos P."/>
            <person name="Vandamme P."/>
            <person name="Eisen J.A."/>
            <person name="Garrity G."/>
            <person name="Hugenholtz P."/>
            <person name="Kyrpides N.C."/>
        </authorList>
    </citation>
    <scope>NUCLEOTIDE SEQUENCE [LARGE SCALE GENOMIC DNA]</scope>
    <source>
        <strain evidence="3 4">CECT 7306</strain>
    </source>
</reference>
<dbReference type="FunCoup" id="A0A3N1HMZ9">
    <property type="interactions" value="3"/>
</dbReference>
<dbReference type="EMBL" id="RJKN01000003">
    <property type="protein sequence ID" value="ROP43851.1"/>
    <property type="molecule type" value="Genomic_DNA"/>
</dbReference>
<gene>
    <name evidence="3" type="ORF">EDC03_1447</name>
</gene>
<dbReference type="InterPro" id="IPR011990">
    <property type="entry name" value="TPR-like_helical_dom_sf"/>
</dbReference>
<dbReference type="Pfam" id="PF14561">
    <property type="entry name" value="TPR_20"/>
    <property type="match status" value="1"/>
</dbReference>
<dbReference type="AlphaFoldDB" id="A0A3N1HMZ9"/>
<dbReference type="InParanoid" id="A0A3N1HMZ9"/>
<organism evidence="3 4">
    <name type="scientific">Pseudokineococcus lusitanus</name>
    <dbReference type="NCBI Taxonomy" id="763993"/>
    <lineage>
        <taxon>Bacteria</taxon>
        <taxon>Bacillati</taxon>
        <taxon>Actinomycetota</taxon>
        <taxon>Actinomycetes</taxon>
        <taxon>Kineosporiales</taxon>
        <taxon>Kineosporiaceae</taxon>
        <taxon>Pseudokineococcus</taxon>
    </lineage>
</organism>
<sequence>MSQRSGRPRPGGAPAGPGFDVRGAVDLSGLGRPAPAPAAAGPAGGGGAEGGASGLVVAVTEANFREVVEGSTSVPVVVVLSSPRAQGAADLAADLRAAVAADAGRWLLAEVDADASPQIAAAFQVQTVPAVLALVAGQPVPLFQGVLPAEQVRQYLDALLDLAQRQGVTGRLDGGAGDGAEDEGPIEPPLPPLHQEAYDAIERDDLDAAADAYRRALAEAPADEDARLGLAQVELLRRTSGVDLQQARAAAAADAADVDAALLVADLDVLGGHVEDAFRRLVATVRATSGDERDRVRVRLVELFEVVGAADPRVVAARRALASALF</sequence>
<proteinExistence type="predicted"/>
<accession>A0A3N1HMZ9</accession>
<dbReference type="InterPro" id="IPR036249">
    <property type="entry name" value="Thioredoxin-like_sf"/>
</dbReference>